<dbReference type="EMBL" id="JAZBJZ010000054">
    <property type="protein sequence ID" value="MEE3717839.1"/>
    <property type="molecule type" value="Genomic_DNA"/>
</dbReference>
<keyword evidence="1" id="KW-0732">Signal</keyword>
<feature type="signal peptide" evidence="1">
    <location>
        <begin position="1"/>
        <end position="29"/>
    </location>
</feature>
<feature type="domain" description="Sporulation stage II protein D amidase enhancer LytB N-terminal" evidence="2">
    <location>
        <begin position="106"/>
        <end position="206"/>
    </location>
</feature>
<dbReference type="PANTHER" id="PTHR30032:SF4">
    <property type="entry name" value="AMIDASE ENHANCER"/>
    <property type="match status" value="1"/>
</dbReference>
<dbReference type="PANTHER" id="PTHR30032">
    <property type="entry name" value="N-ACETYLMURAMOYL-L-ALANINE AMIDASE-RELATED"/>
    <property type="match status" value="1"/>
</dbReference>
<keyword evidence="4" id="KW-1185">Reference proteome</keyword>
<dbReference type="GO" id="GO:0030288">
    <property type="term" value="C:outer membrane-bounded periplasmic space"/>
    <property type="evidence" value="ECO:0007669"/>
    <property type="project" value="TreeGrafter"/>
</dbReference>
<protein>
    <submittedName>
        <fullName evidence="3">SpoIID/LytB domain-containing protein</fullName>
    </submittedName>
</protein>
<gene>
    <name evidence="3" type="ORF">V2H45_13945</name>
</gene>
<sequence>MIKSFSKRIQTLVLTLSFLFLANISQAAAATILRVLVKEDSGSQMSVAVTQPSVLQVSGQNRRLDPGRWYTLPTSTVNRIVPSNNGLVQVGSTLYPGEMEIRSWNNKAVAVNILSLEEYLRSVVPSEMPASWHMDALMAQAVAARSYAINTQRQRKWGDAPYDLVSDTRDQVYSGFYRYDANNSQAVPLIHPRSDQAVASTAGYMLRPGFKGYYRARLQRNWVSWGNGYMPVSDGQHLDQEMSQQMAKLGWNWVQILAWWYRDEPIKR</sequence>
<dbReference type="Pfam" id="PF08486">
    <property type="entry name" value="SpoIID"/>
    <property type="match status" value="1"/>
</dbReference>
<proteinExistence type="predicted"/>
<comment type="caution">
    <text evidence="3">The sequence shown here is derived from an EMBL/GenBank/DDBJ whole genome shotgun (WGS) entry which is preliminary data.</text>
</comment>
<name>A0AAW9Q1W4_9CYAN</name>
<evidence type="ECO:0000259" key="2">
    <source>
        <dbReference type="Pfam" id="PF08486"/>
    </source>
</evidence>
<dbReference type="RefSeq" id="WP_330484270.1">
    <property type="nucleotide sequence ID" value="NZ_JAZBJZ010000054.1"/>
</dbReference>
<organism evidence="3 4">
    <name type="scientific">Tumidithrix elongata BACA0141</name>
    <dbReference type="NCBI Taxonomy" id="2716417"/>
    <lineage>
        <taxon>Bacteria</taxon>
        <taxon>Bacillati</taxon>
        <taxon>Cyanobacteriota</taxon>
        <taxon>Cyanophyceae</taxon>
        <taxon>Pseudanabaenales</taxon>
        <taxon>Pseudanabaenaceae</taxon>
        <taxon>Tumidithrix</taxon>
        <taxon>Tumidithrix elongata</taxon>
    </lineage>
</organism>
<dbReference type="InterPro" id="IPR013693">
    <property type="entry name" value="SpoIID/LytB_N"/>
</dbReference>
<accession>A0AAW9Q1W4</accession>
<evidence type="ECO:0000313" key="4">
    <source>
        <dbReference type="Proteomes" id="UP001333818"/>
    </source>
</evidence>
<dbReference type="AlphaFoldDB" id="A0AAW9Q1W4"/>
<evidence type="ECO:0000313" key="3">
    <source>
        <dbReference type="EMBL" id="MEE3717839.1"/>
    </source>
</evidence>
<dbReference type="InterPro" id="IPR013486">
    <property type="entry name" value="SpoIID/LytB"/>
</dbReference>
<feature type="chain" id="PRO_5043993050" evidence="1">
    <location>
        <begin position="30"/>
        <end position="268"/>
    </location>
</feature>
<evidence type="ECO:0000256" key="1">
    <source>
        <dbReference type="SAM" id="SignalP"/>
    </source>
</evidence>
<dbReference type="GO" id="GO:0030435">
    <property type="term" value="P:sporulation resulting in formation of a cellular spore"/>
    <property type="evidence" value="ECO:0007669"/>
    <property type="project" value="InterPro"/>
</dbReference>
<dbReference type="NCBIfam" id="TIGR02669">
    <property type="entry name" value="SpoIID_LytB"/>
    <property type="match status" value="1"/>
</dbReference>
<reference evidence="3" key="1">
    <citation type="submission" date="2024-01" db="EMBL/GenBank/DDBJ databases">
        <title>Bank of Algae and Cyanobacteria of the Azores (BACA) strain genomes.</title>
        <authorList>
            <person name="Luz R."/>
            <person name="Cordeiro R."/>
            <person name="Fonseca A."/>
            <person name="Goncalves V."/>
        </authorList>
    </citation>
    <scope>NUCLEOTIDE SEQUENCE</scope>
    <source>
        <strain evidence="3">BACA0141</strain>
    </source>
</reference>
<dbReference type="InterPro" id="IPR051922">
    <property type="entry name" value="Bact_Sporulation_Assoc"/>
</dbReference>
<dbReference type="Proteomes" id="UP001333818">
    <property type="component" value="Unassembled WGS sequence"/>
</dbReference>